<keyword evidence="7" id="KW-1185">Reference proteome</keyword>
<accession>A0ABN7I0F5</accession>
<dbReference type="PRINTS" id="PR00039">
    <property type="entry name" value="HTHLYSR"/>
</dbReference>
<evidence type="ECO:0000256" key="4">
    <source>
        <dbReference type="ARBA" id="ARBA00023163"/>
    </source>
</evidence>
<reference evidence="6 7" key="1">
    <citation type="submission" date="2020-10" db="EMBL/GenBank/DDBJ databases">
        <authorList>
            <person name="Peeters C."/>
        </authorList>
    </citation>
    <scope>NUCLEOTIDE SEQUENCE [LARGE SCALE GENOMIC DNA]</scope>
    <source>
        <strain evidence="6 7">LMG 27952</strain>
    </source>
</reference>
<dbReference type="Gene3D" id="1.10.10.10">
    <property type="entry name" value="Winged helix-like DNA-binding domain superfamily/Winged helix DNA-binding domain"/>
    <property type="match status" value="1"/>
</dbReference>
<evidence type="ECO:0000256" key="1">
    <source>
        <dbReference type="ARBA" id="ARBA00009437"/>
    </source>
</evidence>
<dbReference type="CDD" id="cd08419">
    <property type="entry name" value="PBP2_CbbR_RubisCO_like"/>
    <property type="match status" value="1"/>
</dbReference>
<comment type="caution">
    <text evidence="6">The sequence shown here is derived from an EMBL/GenBank/DDBJ whole genome shotgun (WGS) entry which is preliminary data.</text>
</comment>
<feature type="domain" description="HTH lysR-type" evidence="5">
    <location>
        <begin position="8"/>
        <end position="65"/>
    </location>
</feature>
<evidence type="ECO:0000259" key="5">
    <source>
        <dbReference type="PROSITE" id="PS50931"/>
    </source>
</evidence>
<dbReference type="EMBL" id="CAJHCQ010000010">
    <property type="protein sequence ID" value="CAD6543573.1"/>
    <property type="molecule type" value="Genomic_DNA"/>
</dbReference>
<dbReference type="Pfam" id="PF00126">
    <property type="entry name" value="HTH_1"/>
    <property type="match status" value="1"/>
</dbReference>
<evidence type="ECO:0000313" key="6">
    <source>
        <dbReference type="EMBL" id="CAD6543573.1"/>
    </source>
</evidence>
<dbReference type="InterPro" id="IPR036388">
    <property type="entry name" value="WH-like_DNA-bd_sf"/>
</dbReference>
<proteinExistence type="inferred from homology"/>
<dbReference type="SUPFAM" id="SSF46785">
    <property type="entry name" value="Winged helix' DNA-binding domain"/>
    <property type="match status" value="1"/>
</dbReference>
<organism evidence="6 7">
    <name type="scientific">Paraburkholderia hiiakae</name>
    <dbReference type="NCBI Taxonomy" id="1081782"/>
    <lineage>
        <taxon>Bacteria</taxon>
        <taxon>Pseudomonadati</taxon>
        <taxon>Pseudomonadota</taxon>
        <taxon>Betaproteobacteria</taxon>
        <taxon>Burkholderiales</taxon>
        <taxon>Burkholderiaceae</taxon>
        <taxon>Paraburkholderia</taxon>
    </lineage>
</organism>
<dbReference type="RefSeq" id="WP_201697681.1">
    <property type="nucleotide sequence ID" value="NZ_CAJHCQ010000010.1"/>
</dbReference>
<name>A0ABN7I0F5_9BURK</name>
<dbReference type="InterPro" id="IPR000847">
    <property type="entry name" value="LysR_HTH_N"/>
</dbReference>
<dbReference type="Gene3D" id="3.40.190.290">
    <property type="match status" value="1"/>
</dbReference>
<dbReference type="InterPro" id="IPR036390">
    <property type="entry name" value="WH_DNA-bd_sf"/>
</dbReference>
<sequence length="321" mass="35767">MLNFVRTLTLRQLQIFAAAATQVSFARAAQDLHLSQPAVSMQIKQLEEAVGLQLFERVARKMALTEAGQTFAHHANRILGEVKDAQDALQSLSLADSGAISVGLVSTACYFVPQLIARYCAQFPKVEVRFTIAHRESLLHMLQDNAIDLAVMGRPPRELDAVAEPLAYNPQVIVAARDHAFAVARRIDVQELRHETFLMREPGSGTRTVVEQMFKHHLFAPAKVVTLDSNETIKQAVMAGMGISLLSLHTLRLELRTREIALLDVSGTPIDRAWQIVHLRARQLSPTCQSFRRFVVENTETYLAGEYADLPTAPVRVRRGE</sequence>
<dbReference type="InterPro" id="IPR005119">
    <property type="entry name" value="LysR_subst-bd"/>
</dbReference>
<keyword evidence="4" id="KW-0804">Transcription</keyword>
<keyword evidence="3" id="KW-0238">DNA-binding</keyword>
<dbReference type="SUPFAM" id="SSF53850">
    <property type="entry name" value="Periplasmic binding protein-like II"/>
    <property type="match status" value="1"/>
</dbReference>
<dbReference type="PANTHER" id="PTHR30126:SF5">
    <property type="entry name" value="HTH-TYPE TRANSCRIPTIONAL ACTIVATOR CMPR"/>
    <property type="match status" value="1"/>
</dbReference>
<dbReference type="Proteomes" id="UP000656319">
    <property type="component" value="Unassembled WGS sequence"/>
</dbReference>
<evidence type="ECO:0000256" key="3">
    <source>
        <dbReference type="ARBA" id="ARBA00023125"/>
    </source>
</evidence>
<protein>
    <submittedName>
        <fullName evidence="6">HTH-type transcriptional activator CmpR</fullName>
    </submittedName>
</protein>
<dbReference type="PANTHER" id="PTHR30126">
    <property type="entry name" value="HTH-TYPE TRANSCRIPTIONAL REGULATOR"/>
    <property type="match status" value="1"/>
</dbReference>
<keyword evidence="2" id="KW-0805">Transcription regulation</keyword>
<dbReference type="PROSITE" id="PS50931">
    <property type="entry name" value="HTH_LYSR"/>
    <property type="match status" value="1"/>
</dbReference>
<evidence type="ECO:0000256" key="2">
    <source>
        <dbReference type="ARBA" id="ARBA00023015"/>
    </source>
</evidence>
<gene>
    <name evidence="6" type="primary">cmpR_5</name>
    <name evidence="6" type="ORF">LMG27952_04059</name>
</gene>
<comment type="similarity">
    <text evidence="1">Belongs to the LysR transcriptional regulatory family.</text>
</comment>
<evidence type="ECO:0000313" key="7">
    <source>
        <dbReference type="Proteomes" id="UP000656319"/>
    </source>
</evidence>
<dbReference type="Pfam" id="PF03466">
    <property type="entry name" value="LysR_substrate"/>
    <property type="match status" value="1"/>
</dbReference>